<dbReference type="EMBL" id="CP033896">
    <property type="protein sequence ID" value="AZA14651.1"/>
    <property type="molecule type" value="Genomic_DNA"/>
</dbReference>
<evidence type="ECO:0000313" key="2">
    <source>
        <dbReference type="Proteomes" id="UP000269019"/>
    </source>
</evidence>
<keyword evidence="2" id="KW-1185">Reference proteome</keyword>
<reference evidence="1 2" key="1">
    <citation type="submission" date="2018-11" db="EMBL/GenBank/DDBJ databases">
        <authorList>
            <person name="Kleinhagauer T."/>
            <person name="Glaeser S.P."/>
            <person name="Spergser J."/>
            <person name="Ruckert C."/>
            <person name="Kaempfer P."/>
            <person name="Busse H.-J."/>
        </authorList>
    </citation>
    <scope>NUCLEOTIDE SEQUENCE [LARGE SCALE GENOMIC DNA]</scope>
    <source>
        <strain evidence="1 2">200CH</strain>
    </source>
</reference>
<organism evidence="1 2">
    <name type="scientific">Corynebacterium choanae</name>
    <dbReference type="NCBI Taxonomy" id="1862358"/>
    <lineage>
        <taxon>Bacteria</taxon>
        <taxon>Bacillati</taxon>
        <taxon>Actinomycetota</taxon>
        <taxon>Actinomycetes</taxon>
        <taxon>Mycobacteriales</taxon>
        <taxon>Corynebacteriaceae</taxon>
        <taxon>Corynebacterium</taxon>
    </lineage>
</organism>
<proteinExistence type="predicted"/>
<sequence>MCSLLFGDSPALASTNGEQPAPARITSLVGEARLRRLVMPVPDEHTHQQYIVGVDEHLRCDQLGRLCCTSWLRSVAIRGGLVCGGAAPRNEQPRRYEPTLFGWFAPAG</sequence>
<protein>
    <submittedName>
        <fullName evidence="1">Uncharacterized protein</fullName>
    </submittedName>
</protein>
<accession>A0A3G6J958</accession>
<name>A0A3G6J958_9CORY</name>
<gene>
    <name evidence="1" type="ORF">CCHOA_11400</name>
</gene>
<dbReference type="AlphaFoldDB" id="A0A3G6J958"/>
<evidence type="ECO:0000313" key="1">
    <source>
        <dbReference type="EMBL" id="AZA14651.1"/>
    </source>
</evidence>
<dbReference type="KEGG" id="ccho:CCHOA_11400"/>
<dbReference type="Proteomes" id="UP000269019">
    <property type="component" value="Chromosome"/>
</dbReference>